<evidence type="ECO:0000313" key="2">
    <source>
        <dbReference type="Proteomes" id="UP000318138"/>
    </source>
</evidence>
<protein>
    <submittedName>
        <fullName evidence="1">Uncharacterized protein</fullName>
    </submittedName>
</protein>
<accession>A0A859FB99</accession>
<reference evidence="2" key="1">
    <citation type="submission" date="2019-07" db="EMBL/GenBank/DDBJ databases">
        <title>Bacillus alkalisoli sp. nov. isolated from saline soil.</title>
        <authorList>
            <person name="Sun J.-Q."/>
            <person name="Xu L."/>
        </authorList>
    </citation>
    <scope>NUCLEOTIDE SEQUENCE [LARGE SCALE GENOMIC DNA]</scope>
    <source>
        <strain evidence="2">M4U3P1</strain>
    </source>
</reference>
<gene>
    <name evidence="1" type="ORF">FLK61_26120</name>
</gene>
<keyword evidence="2" id="KW-1185">Reference proteome</keyword>
<proteinExistence type="predicted"/>
<name>A0A859FB99_9BACI</name>
<sequence length="91" mass="10624">MNIQMDLFKQVADVDLNYYHKLCEQCGLTNSLIAVSASTDRIVCKIDEELWLLDITEEPTRLSDYESIIGCLIEKRKIKHHELKDKDWILA</sequence>
<dbReference type="RefSeq" id="WP_176008280.1">
    <property type="nucleotide sequence ID" value="NZ_CP041372.2"/>
</dbReference>
<evidence type="ECO:0000313" key="1">
    <source>
        <dbReference type="EMBL" id="QKS70240.1"/>
    </source>
</evidence>
<organism evidence="1 2">
    <name type="scientific">Paenalkalicoccus suaedae</name>
    <dbReference type="NCBI Taxonomy" id="2592382"/>
    <lineage>
        <taxon>Bacteria</taxon>
        <taxon>Bacillati</taxon>
        <taxon>Bacillota</taxon>
        <taxon>Bacilli</taxon>
        <taxon>Bacillales</taxon>
        <taxon>Bacillaceae</taxon>
        <taxon>Paenalkalicoccus</taxon>
    </lineage>
</organism>
<dbReference type="KEGG" id="psua:FLK61_26120"/>
<dbReference type="AlphaFoldDB" id="A0A859FB99"/>
<dbReference type="Proteomes" id="UP000318138">
    <property type="component" value="Chromosome"/>
</dbReference>
<dbReference type="EMBL" id="CP041372">
    <property type="protein sequence ID" value="QKS70240.1"/>
    <property type="molecule type" value="Genomic_DNA"/>
</dbReference>